<dbReference type="HOGENOM" id="CLU_3357636_0_0_6"/>
<accession>Q1ZN85</accession>
<dbReference type="EMBL" id="AAOJ01000005">
    <property type="protein sequence ID" value="EAS63844.1"/>
    <property type="molecule type" value="Genomic_DNA"/>
</dbReference>
<protein>
    <submittedName>
        <fullName evidence="1">Uncharacterized protein</fullName>
    </submittedName>
</protein>
<name>Q1ZN85_PHOAS</name>
<reference evidence="1 2" key="1">
    <citation type="journal article" date="2009" name="Proc. Natl. Acad. Sci. U.S.A.">
        <title>The genomic basis of trophic strategy in marine bacteria.</title>
        <authorList>
            <person name="Lauro F.M."/>
            <person name="McDougald D."/>
            <person name="Thomas T."/>
            <person name="Williams T.J."/>
            <person name="Egan S."/>
            <person name="Rice S."/>
            <person name="DeMaere M.Z."/>
            <person name="Ting L."/>
            <person name="Ertan H."/>
            <person name="Johnson J."/>
            <person name="Ferriera S."/>
            <person name="Lapidus A."/>
            <person name="Anderson I."/>
            <person name="Kyrpides N."/>
            <person name="Munk A.C."/>
            <person name="Detter C."/>
            <person name="Han C.S."/>
            <person name="Brown M.V."/>
            <person name="Robb F.T."/>
            <person name="Kjelleberg S."/>
            <person name="Cavicchioli R."/>
        </authorList>
    </citation>
    <scope>NUCLEOTIDE SEQUENCE [LARGE SCALE GENOMIC DNA]</scope>
    <source>
        <strain evidence="1 2">S14</strain>
    </source>
</reference>
<evidence type="ECO:0000313" key="1">
    <source>
        <dbReference type="EMBL" id="EAS63844.1"/>
    </source>
</evidence>
<dbReference type="AlphaFoldDB" id="Q1ZN85"/>
<comment type="caution">
    <text evidence="1">The sequence shown here is derived from an EMBL/GenBank/DDBJ whole genome shotgun (WGS) entry which is preliminary data.</text>
</comment>
<dbReference type="Proteomes" id="UP000001603">
    <property type="component" value="Unassembled WGS sequence"/>
</dbReference>
<sequence length="36" mass="3960">MSVAFLLGKQSVPFEAITEHILILSLNKKGSETLPF</sequence>
<gene>
    <name evidence="1" type="ORF">VAS14_20541</name>
</gene>
<proteinExistence type="predicted"/>
<evidence type="ECO:0000313" key="2">
    <source>
        <dbReference type="Proteomes" id="UP000001603"/>
    </source>
</evidence>
<organism evidence="1 2">
    <name type="scientific">Photobacterium angustum (strain S14 / CCUG 15956)</name>
    <name type="common">Vibrio sp. (strain S14 / CCUG 15956)</name>
    <dbReference type="NCBI Taxonomy" id="314292"/>
    <lineage>
        <taxon>Bacteria</taxon>
        <taxon>Pseudomonadati</taxon>
        <taxon>Pseudomonadota</taxon>
        <taxon>Gammaproteobacteria</taxon>
        <taxon>Vibrionales</taxon>
        <taxon>Vibrionaceae</taxon>
        <taxon>Photobacterium</taxon>
    </lineage>
</organism>